<gene>
    <name evidence="2" type="ORF">HDU87_002484</name>
</gene>
<keyword evidence="3" id="KW-1185">Reference proteome</keyword>
<feature type="non-terminal residue" evidence="2">
    <location>
        <position position="1"/>
    </location>
</feature>
<evidence type="ECO:0000313" key="3">
    <source>
        <dbReference type="Proteomes" id="UP001212152"/>
    </source>
</evidence>
<organism evidence="2 3">
    <name type="scientific">Geranomyces variabilis</name>
    <dbReference type="NCBI Taxonomy" id="109894"/>
    <lineage>
        <taxon>Eukaryota</taxon>
        <taxon>Fungi</taxon>
        <taxon>Fungi incertae sedis</taxon>
        <taxon>Chytridiomycota</taxon>
        <taxon>Chytridiomycota incertae sedis</taxon>
        <taxon>Chytridiomycetes</taxon>
        <taxon>Spizellomycetales</taxon>
        <taxon>Powellomycetaceae</taxon>
        <taxon>Geranomyces</taxon>
    </lineage>
</organism>
<name>A0AAD5TNN3_9FUNG</name>
<protein>
    <submittedName>
        <fullName evidence="2">Uncharacterized protein</fullName>
    </submittedName>
</protein>
<dbReference type="Proteomes" id="UP001212152">
    <property type="component" value="Unassembled WGS sequence"/>
</dbReference>
<feature type="compositionally biased region" description="Polar residues" evidence="1">
    <location>
        <begin position="74"/>
        <end position="88"/>
    </location>
</feature>
<evidence type="ECO:0000313" key="2">
    <source>
        <dbReference type="EMBL" id="KAJ3179916.1"/>
    </source>
</evidence>
<accession>A0AAD5TNN3</accession>
<feature type="region of interest" description="Disordered" evidence="1">
    <location>
        <begin position="70"/>
        <end position="125"/>
    </location>
</feature>
<sequence>QAMLAEKRASPPTPDTDAINSTTLSASQTEPAGQQSVRSTPRILHSAASAESLDISRMQRHSTGAVSIARAGSGNLTVDINGSASPTDSVGEITSVGGASQASGSNVNGADSAPHSESIGDLSGM</sequence>
<dbReference type="EMBL" id="JADGJQ010000019">
    <property type="protein sequence ID" value="KAJ3179916.1"/>
    <property type="molecule type" value="Genomic_DNA"/>
</dbReference>
<feature type="region of interest" description="Disordered" evidence="1">
    <location>
        <begin position="1"/>
        <end position="45"/>
    </location>
</feature>
<dbReference type="AlphaFoldDB" id="A0AAD5TNN3"/>
<reference evidence="2" key="1">
    <citation type="submission" date="2020-05" db="EMBL/GenBank/DDBJ databases">
        <title>Phylogenomic resolution of chytrid fungi.</title>
        <authorList>
            <person name="Stajich J.E."/>
            <person name="Amses K."/>
            <person name="Simmons R."/>
            <person name="Seto K."/>
            <person name="Myers J."/>
            <person name="Bonds A."/>
            <person name="Quandt C.A."/>
            <person name="Barry K."/>
            <person name="Liu P."/>
            <person name="Grigoriev I."/>
            <person name="Longcore J.E."/>
            <person name="James T.Y."/>
        </authorList>
    </citation>
    <scope>NUCLEOTIDE SEQUENCE</scope>
    <source>
        <strain evidence="2">JEL0379</strain>
    </source>
</reference>
<proteinExistence type="predicted"/>
<feature type="compositionally biased region" description="Polar residues" evidence="1">
    <location>
        <begin position="97"/>
        <end position="109"/>
    </location>
</feature>
<comment type="caution">
    <text evidence="2">The sequence shown here is derived from an EMBL/GenBank/DDBJ whole genome shotgun (WGS) entry which is preliminary data.</text>
</comment>
<evidence type="ECO:0000256" key="1">
    <source>
        <dbReference type="SAM" id="MobiDB-lite"/>
    </source>
</evidence>
<feature type="compositionally biased region" description="Polar residues" evidence="1">
    <location>
        <begin position="18"/>
        <end position="39"/>
    </location>
</feature>